<dbReference type="InterPro" id="IPR001189">
    <property type="entry name" value="Mn/Fe_SOD"/>
</dbReference>
<feature type="compositionally biased region" description="Polar residues" evidence="8">
    <location>
        <begin position="133"/>
        <end position="143"/>
    </location>
</feature>
<evidence type="ECO:0000256" key="1">
    <source>
        <dbReference type="ARBA" id="ARBA00001962"/>
    </source>
</evidence>
<evidence type="ECO:0000256" key="7">
    <source>
        <dbReference type="ARBA" id="ARBA00023004"/>
    </source>
</evidence>
<dbReference type="PANTHER" id="PTHR43595">
    <property type="entry name" value="37S RIBOSOMAL PROTEIN S26, MITOCHONDRIAL"/>
    <property type="match status" value="1"/>
</dbReference>
<feature type="domain" description="Manganese/iron superoxide dismutase N-terminal" evidence="9">
    <location>
        <begin position="248"/>
        <end position="335"/>
    </location>
</feature>
<dbReference type="RefSeq" id="XP_002784134.1">
    <property type="nucleotide sequence ID" value="XM_002784088.1"/>
</dbReference>
<keyword evidence="12" id="KW-1185">Reference proteome</keyword>
<proteinExistence type="inferred from homology"/>
<gene>
    <name evidence="11" type="ORF">Pmar_PMAR003388</name>
</gene>
<feature type="domain" description="Manganese/iron superoxide dismutase C-terminal" evidence="10">
    <location>
        <begin position="342"/>
        <end position="448"/>
    </location>
</feature>
<dbReference type="EC" id="1.15.1.1" evidence="3"/>
<evidence type="ECO:0000256" key="4">
    <source>
        <dbReference type="ARBA" id="ARBA00014767"/>
    </source>
</evidence>
<keyword evidence="6" id="KW-0560">Oxidoreductase</keyword>
<dbReference type="Gene3D" id="3.55.40.20">
    <property type="entry name" value="Iron/manganese superoxide dismutase, C-terminal domain"/>
    <property type="match status" value="1"/>
</dbReference>
<dbReference type="InterPro" id="IPR019833">
    <property type="entry name" value="Mn/Fe_SOD_BS"/>
</dbReference>
<organism evidence="12">
    <name type="scientific">Perkinsus marinus (strain ATCC 50983 / TXsc)</name>
    <dbReference type="NCBI Taxonomy" id="423536"/>
    <lineage>
        <taxon>Eukaryota</taxon>
        <taxon>Sar</taxon>
        <taxon>Alveolata</taxon>
        <taxon>Perkinsozoa</taxon>
        <taxon>Perkinsea</taxon>
        <taxon>Perkinsida</taxon>
        <taxon>Perkinsidae</taxon>
        <taxon>Perkinsus</taxon>
    </lineage>
</organism>
<dbReference type="GO" id="GO:0004784">
    <property type="term" value="F:superoxide dismutase activity"/>
    <property type="evidence" value="ECO:0007669"/>
    <property type="project" value="UniProtKB-EC"/>
</dbReference>
<dbReference type="InParanoid" id="C5KH68"/>
<evidence type="ECO:0000256" key="8">
    <source>
        <dbReference type="SAM" id="MobiDB-lite"/>
    </source>
</evidence>
<dbReference type="OrthoDB" id="239262at2759"/>
<dbReference type="GO" id="GO:0005737">
    <property type="term" value="C:cytoplasm"/>
    <property type="evidence" value="ECO:0007669"/>
    <property type="project" value="TreeGrafter"/>
</dbReference>
<dbReference type="InterPro" id="IPR036324">
    <property type="entry name" value="Mn/Fe_SOD_N_sf"/>
</dbReference>
<reference evidence="11 12" key="1">
    <citation type="submission" date="2008-07" db="EMBL/GenBank/DDBJ databases">
        <authorList>
            <person name="El-Sayed N."/>
            <person name="Caler E."/>
            <person name="Inman J."/>
            <person name="Amedeo P."/>
            <person name="Hass B."/>
            <person name="Wortman J."/>
        </authorList>
    </citation>
    <scope>NUCLEOTIDE SEQUENCE [LARGE SCALE GENOMIC DNA]</scope>
    <source>
        <strain evidence="12">ATCC 50983 / TXsc</strain>
    </source>
</reference>
<evidence type="ECO:0000256" key="6">
    <source>
        <dbReference type="ARBA" id="ARBA00023002"/>
    </source>
</evidence>
<dbReference type="InterPro" id="IPR019832">
    <property type="entry name" value="Mn/Fe_SOD_C"/>
</dbReference>
<keyword evidence="5" id="KW-0479">Metal-binding</keyword>
<dbReference type="SUPFAM" id="SSF54719">
    <property type="entry name" value="Fe,Mn superoxide dismutase (SOD), C-terminal domain"/>
    <property type="match status" value="1"/>
</dbReference>
<sequence length="464" mass="52450">MTSLESESALPSMELRQASPSVFHYRKDRLEDPTADLRSRNGDMQEVHNYDEGALSTNSLQFIRNVSSRITRNAKRGARRRVFDAVNEVAGIGNFRDRLRRQRDETKKRCRSQLGSKLNELREVADELRRQTASEGYGEQSSEVAGKHESNGCLQDPIRARKRLRQLVETIDADDFAPTRELRAALDGDDDSTLMTELDNLCLTLEGELPTSNLQSTRPMEAPTGMNFLEEKVLSSQTEFRNREPQPYEPTPLGYDYDALEPYIDAETMRVHHVGHYKAYADKVVASLLFFNTFDSVLVGCPSATLDEVPVSLRDKIRNNGGGYVNHELYFASMSKDGGGEPEGAIRRAIDQDFGSFSKFVSGFTSLAEGRFGAGWVWLVVDTSTEDNTLKILSTQNQDTPQMISPDMVPLLGLDVWEHAYYLKYKNNRRAYIDAWWNVVDWAAVNERYIQGGFTHLDSDMVGI</sequence>
<evidence type="ECO:0000313" key="12">
    <source>
        <dbReference type="Proteomes" id="UP000007800"/>
    </source>
</evidence>
<evidence type="ECO:0000256" key="5">
    <source>
        <dbReference type="ARBA" id="ARBA00022723"/>
    </source>
</evidence>
<dbReference type="FunFam" id="3.55.40.20:FF:000004">
    <property type="entry name" value="Superoxide dismutase [Fe]"/>
    <property type="match status" value="1"/>
</dbReference>
<dbReference type="Proteomes" id="UP000007800">
    <property type="component" value="Unassembled WGS sequence"/>
</dbReference>
<dbReference type="SUPFAM" id="SSF46609">
    <property type="entry name" value="Fe,Mn superoxide dismutase (SOD), N-terminal domain"/>
    <property type="match status" value="1"/>
</dbReference>
<evidence type="ECO:0000259" key="9">
    <source>
        <dbReference type="Pfam" id="PF00081"/>
    </source>
</evidence>
<dbReference type="EMBL" id="GG673069">
    <property type="protein sequence ID" value="EER15930.1"/>
    <property type="molecule type" value="Genomic_DNA"/>
</dbReference>
<dbReference type="AlphaFoldDB" id="C5KH68"/>
<dbReference type="GO" id="GO:0046872">
    <property type="term" value="F:metal ion binding"/>
    <property type="evidence" value="ECO:0007669"/>
    <property type="project" value="UniProtKB-KW"/>
</dbReference>
<dbReference type="Gene3D" id="1.10.287.990">
    <property type="entry name" value="Fe,Mn superoxide dismutase (SOD) domain"/>
    <property type="match status" value="1"/>
</dbReference>
<dbReference type="GeneID" id="9060766"/>
<protein>
    <recommendedName>
        <fullName evidence="4">Superoxide dismutase [Fe]</fullName>
        <ecNumber evidence="3">1.15.1.1</ecNumber>
    </recommendedName>
</protein>
<evidence type="ECO:0000259" key="10">
    <source>
        <dbReference type="Pfam" id="PF02777"/>
    </source>
</evidence>
<dbReference type="PROSITE" id="PS00088">
    <property type="entry name" value="SOD_MN"/>
    <property type="match status" value="1"/>
</dbReference>
<feature type="region of interest" description="Disordered" evidence="8">
    <location>
        <begin position="127"/>
        <end position="153"/>
    </location>
</feature>
<evidence type="ECO:0000256" key="3">
    <source>
        <dbReference type="ARBA" id="ARBA00012682"/>
    </source>
</evidence>
<comment type="similarity">
    <text evidence="2">Belongs to the iron/manganese superoxide dismutase family.</text>
</comment>
<keyword evidence="7" id="KW-0408">Iron</keyword>
<evidence type="ECO:0000313" key="11">
    <source>
        <dbReference type="EMBL" id="EER15930.1"/>
    </source>
</evidence>
<evidence type="ECO:0000256" key="2">
    <source>
        <dbReference type="ARBA" id="ARBA00008714"/>
    </source>
</evidence>
<comment type="cofactor">
    <cofactor evidence="1">
        <name>Fe cation</name>
        <dbReference type="ChEBI" id="CHEBI:24875"/>
    </cofactor>
</comment>
<accession>C5KH68</accession>
<dbReference type="PRINTS" id="PR01703">
    <property type="entry name" value="MNSODISMTASE"/>
</dbReference>
<name>C5KH68_PERM5</name>
<dbReference type="Pfam" id="PF00081">
    <property type="entry name" value="Sod_Fe_N"/>
    <property type="match status" value="1"/>
</dbReference>
<dbReference type="PANTHER" id="PTHR43595:SF2">
    <property type="entry name" value="SMALL RIBOSOMAL SUBUNIT PROTEIN MS42"/>
    <property type="match status" value="1"/>
</dbReference>
<dbReference type="Pfam" id="PF02777">
    <property type="entry name" value="Sod_Fe_C"/>
    <property type="match status" value="1"/>
</dbReference>
<dbReference type="InterPro" id="IPR036314">
    <property type="entry name" value="SOD_C_sf"/>
</dbReference>
<dbReference type="InterPro" id="IPR019831">
    <property type="entry name" value="Mn/Fe_SOD_N"/>
</dbReference>